<protein>
    <submittedName>
        <fullName evidence="1">Uncharacterized protein</fullName>
    </submittedName>
</protein>
<sequence>MEEDLTKLSGEENVKQRPRYILPVVRLNGKEGIFYKFEKDEEGNIEKIDLGDRLQGTILKVRRTFVGWGKDYSLFTNEHNSWKDKMTLFERREGEVNMIDTGTSAELRPKYPELKMTQVLYLLLEPQKEVVKLLVKGKGLQNLFDFWDEFKSDEHIYQYLLEIRADKEVGKLGEYYYTTFARLREVDDMNLIADKIREVANKIAEVESYYEVPPVSPEIIEEPEQSKIEFKEKETEEVKYIDKEGFPIYGPKKEEDVDPEDIPF</sequence>
<reference evidence="1" key="1">
    <citation type="journal article" date="2020" name="mSystems">
        <title>Genome- and Community-Level Interaction Insights into Carbon Utilization and Element Cycling Functions of Hydrothermarchaeota in Hydrothermal Sediment.</title>
        <authorList>
            <person name="Zhou Z."/>
            <person name="Liu Y."/>
            <person name="Xu W."/>
            <person name="Pan J."/>
            <person name="Luo Z.H."/>
            <person name="Li M."/>
        </authorList>
    </citation>
    <scope>NUCLEOTIDE SEQUENCE [LARGE SCALE GENOMIC DNA]</scope>
    <source>
        <strain evidence="1">SpSt-757</strain>
    </source>
</reference>
<evidence type="ECO:0000313" key="1">
    <source>
        <dbReference type="EMBL" id="HFZ09235.1"/>
    </source>
</evidence>
<name>A0A7V3JAB3_UNCC3</name>
<dbReference type="AlphaFoldDB" id="A0A7V3JAB3"/>
<proteinExistence type="predicted"/>
<dbReference type="EMBL" id="DTGG01000121">
    <property type="protein sequence ID" value="HFZ09235.1"/>
    <property type="molecule type" value="Genomic_DNA"/>
</dbReference>
<comment type="caution">
    <text evidence="1">The sequence shown here is derived from an EMBL/GenBank/DDBJ whole genome shotgun (WGS) entry which is preliminary data.</text>
</comment>
<organism evidence="1">
    <name type="scientific">candidate division CPR3 bacterium</name>
    <dbReference type="NCBI Taxonomy" id="2268181"/>
    <lineage>
        <taxon>Bacteria</taxon>
        <taxon>Bacteria division CPR3</taxon>
    </lineage>
</organism>
<accession>A0A7V3JAB3</accession>
<gene>
    <name evidence="1" type="ORF">ENV41_03800</name>
</gene>